<organism evidence="2 3">
    <name type="scientific">Nyctereutes procyonoides</name>
    <name type="common">Raccoon dog</name>
    <name type="synonym">Canis procyonoides</name>
    <dbReference type="NCBI Taxonomy" id="34880"/>
    <lineage>
        <taxon>Eukaryota</taxon>
        <taxon>Metazoa</taxon>
        <taxon>Chordata</taxon>
        <taxon>Craniata</taxon>
        <taxon>Vertebrata</taxon>
        <taxon>Euteleostomi</taxon>
        <taxon>Mammalia</taxon>
        <taxon>Eutheria</taxon>
        <taxon>Laurasiatheria</taxon>
        <taxon>Carnivora</taxon>
        <taxon>Caniformia</taxon>
        <taxon>Canidae</taxon>
        <taxon>Nyctereutes</taxon>
    </lineage>
</organism>
<feature type="compositionally biased region" description="Basic and acidic residues" evidence="1">
    <location>
        <begin position="1"/>
        <end position="15"/>
    </location>
</feature>
<reference evidence="2" key="1">
    <citation type="submission" date="2020-12" db="EMBL/GenBank/DDBJ databases">
        <authorList>
            <consortium name="Molecular Ecology Group"/>
        </authorList>
    </citation>
    <scope>NUCLEOTIDE SEQUENCE</scope>
    <source>
        <strain evidence="2">TBG_1078</strain>
    </source>
</reference>
<accession>A0A811YWN1</accession>
<feature type="region of interest" description="Disordered" evidence="1">
    <location>
        <begin position="1"/>
        <end position="37"/>
    </location>
</feature>
<evidence type="ECO:0000313" key="3">
    <source>
        <dbReference type="Proteomes" id="UP000645828"/>
    </source>
</evidence>
<proteinExistence type="predicted"/>
<evidence type="ECO:0000313" key="2">
    <source>
        <dbReference type="EMBL" id="CAD7681021.1"/>
    </source>
</evidence>
<evidence type="ECO:0000256" key="1">
    <source>
        <dbReference type="SAM" id="MobiDB-lite"/>
    </source>
</evidence>
<gene>
    <name evidence="2" type="ORF">NYPRO_LOCUS13813</name>
</gene>
<feature type="region of interest" description="Disordered" evidence="1">
    <location>
        <begin position="123"/>
        <end position="156"/>
    </location>
</feature>
<protein>
    <submittedName>
        <fullName evidence="2">(raccoon dog) hypothetical protein</fullName>
    </submittedName>
</protein>
<dbReference type="EMBL" id="CAJHUB010000750">
    <property type="protein sequence ID" value="CAD7681021.1"/>
    <property type="molecule type" value="Genomic_DNA"/>
</dbReference>
<sequence>MTGRHAGHESLEVKGKGHCGHQGAEGDRAAATGDQRGWANLSTKRASGGATRGGGGLRQPWRQTFRRSLLTPPTLASHLLVPSGHSSSRGTQGPSLTLVAITTLAQGLPPTPTRPAFVFPAALGPPQGAQRPPPAGLEQHPAAPHHPDMLSVVPAL</sequence>
<dbReference type="AlphaFoldDB" id="A0A811YWN1"/>
<comment type="caution">
    <text evidence="2">The sequence shown here is derived from an EMBL/GenBank/DDBJ whole genome shotgun (WGS) entry which is preliminary data.</text>
</comment>
<dbReference type="Proteomes" id="UP000645828">
    <property type="component" value="Unassembled WGS sequence"/>
</dbReference>
<name>A0A811YWN1_NYCPR</name>
<keyword evidence="3" id="KW-1185">Reference proteome</keyword>